<dbReference type="GO" id="GO:0003723">
    <property type="term" value="F:RNA binding"/>
    <property type="evidence" value="ECO:0007669"/>
    <property type="project" value="InterPro"/>
</dbReference>
<evidence type="ECO:0000256" key="2">
    <source>
        <dbReference type="ARBA" id="ARBA00022946"/>
    </source>
</evidence>
<dbReference type="Pfam" id="PF20431">
    <property type="entry name" value="E_motif"/>
    <property type="match status" value="1"/>
</dbReference>
<gene>
    <name evidence="5" type="ORF">PVAP13_2NG456900</name>
</gene>
<dbReference type="Proteomes" id="UP000823388">
    <property type="component" value="Chromosome 2N"/>
</dbReference>
<evidence type="ECO:0000313" key="6">
    <source>
        <dbReference type="Proteomes" id="UP000823388"/>
    </source>
</evidence>
<feature type="repeat" description="PPR" evidence="3">
    <location>
        <begin position="182"/>
        <end position="216"/>
    </location>
</feature>
<evidence type="ECO:0000256" key="1">
    <source>
        <dbReference type="ARBA" id="ARBA00022737"/>
    </source>
</evidence>
<dbReference type="PROSITE" id="PS51375">
    <property type="entry name" value="PPR"/>
    <property type="match status" value="4"/>
</dbReference>
<feature type="compositionally biased region" description="Basic residues" evidence="4">
    <location>
        <begin position="1"/>
        <end position="21"/>
    </location>
</feature>
<dbReference type="GO" id="GO:0009451">
    <property type="term" value="P:RNA modification"/>
    <property type="evidence" value="ECO:0007669"/>
    <property type="project" value="InterPro"/>
</dbReference>
<keyword evidence="6" id="KW-1185">Reference proteome</keyword>
<accession>A0A8T0VIG3</accession>
<dbReference type="EMBL" id="CM029040">
    <property type="protein sequence ID" value="KAG2636541.1"/>
    <property type="molecule type" value="Genomic_DNA"/>
</dbReference>
<protein>
    <recommendedName>
        <fullName evidence="7">Pentatricopeptide repeat-containing protein</fullName>
    </recommendedName>
</protein>
<dbReference type="FunFam" id="1.25.40.10:FF:000158">
    <property type="entry name" value="pentatricopeptide repeat-containing protein At2g33680"/>
    <property type="match status" value="1"/>
</dbReference>
<dbReference type="PANTHER" id="PTHR24015">
    <property type="entry name" value="OS07G0578800 PROTEIN-RELATED"/>
    <property type="match status" value="1"/>
</dbReference>
<dbReference type="PANTHER" id="PTHR24015:SF1933">
    <property type="entry name" value="PENTATRICOPEPTIDE REPEAT-CONTAINING PROTEIN"/>
    <property type="match status" value="1"/>
</dbReference>
<dbReference type="InterPro" id="IPR002885">
    <property type="entry name" value="PPR_rpt"/>
</dbReference>
<evidence type="ECO:0000313" key="5">
    <source>
        <dbReference type="EMBL" id="KAG2636541.1"/>
    </source>
</evidence>
<dbReference type="InterPro" id="IPR046848">
    <property type="entry name" value="E_motif"/>
</dbReference>
<feature type="repeat" description="PPR" evidence="3">
    <location>
        <begin position="285"/>
        <end position="319"/>
    </location>
</feature>
<dbReference type="Pfam" id="PF13041">
    <property type="entry name" value="PPR_2"/>
    <property type="match status" value="2"/>
</dbReference>
<reference evidence="5" key="1">
    <citation type="submission" date="2020-05" db="EMBL/GenBank/DDBJ databases">
        <title>WGS assembly of Panicum virgatum.</title>
        <authorList>
            <person name="Lovell J.T."/>
            <person name="Jenkins J."/>
            <person name="Shu S."/>
            <person name="Juenger T.E."/>
            <person name="Schmutz J."/>
        </authorList>
    </citation>
    <scope>NUCLEOTIDE SEQUENCE</scope>
    <source>
        <strain evidence="5">AP13</strain>
    </source>
</reference>
<dbReference type="InterPro" id="IPR011990">
    <property type="entry name" value="TPR-like_helical_dom_sf"/>
</dbReference>
<evidence type="ECO:0000256" key="3">
    <source>
        <dbReference type="PROSITE-ProRule" id="PRU00708"/>
    </source>
</evidence>
<dbReference type="AlphaFoldDB" id="A0A8T0VIG3"/>
<dbReference type="Gene3D" id="1.25.40.10">
    <property type="entry name" value="Tetratricopeptide repeat domain"/>
    <property type="match status" value="3"/>
</dbReference>
<feature type="region of interest" description="Disordered" evidence="4">
    <location>
        <begin position="1"/>
        <end position="25"/>
    </location>
</feature>
<dbReference type="FunFam" id="1.25.40.10:FF:000344">
    <property type="entry name" value="Pentatricopeptide repeat-containing protein"/>
    <property type="match status" value="1"/>
</dbReference>
<proteinExistence type="predicted"/>
<dbReference type="Pfam" id="PF01535">
    <property type="entry name" value="PPR"/>
    <property type="match status" value="1"/>
</dbReference>
<evidence type="ECO:0000256" key="4">
    <source>
        <dbReference type="SAM" id="MobiDB-lite"/>
    </source>
</evidence>
<feature type="repeat" description="PPR" evidence="3">
    <location>
        <begin position="73"/>
        <end position="105"/>
    </location>
</feature>
<dbReference type="InterPro" id="IPR046960">
    <property type="entry name" value="PPR_At4g14850-like_plant"/>
</dbReference>
<comment type="caution">
    <text evidence="5">The sequence shown here is derived from an EMBL/GenBank/DDBJ whole genome shotgun (WGS) entry which is preliminary data.</text>
</comment>
<dbReference type="NCBIfam" id="TIGR00756">
    <property type="entry name" value="PPR"/>
    <property type="match status" value="2"/>
</dbReference>
<keyword evidence="2" id="KW-0809">Transit peptide</keyword>
<evidence type="ECO:0008006" key="7">
    <source>
        <dbReference type="Google" id="ProtNLM"/>
    </source>
</evidence>
<keyword evidence="1" id="KW-0677">Repeat</keyword>
<name>A0A8T0VIG3_PANVG</name>
<dbReference type="GO" id="GO:0099402">
    <property type="term" value="P:plant organ development"/>
    <property type="evidence" value="ECO:0007669"/>
    <property type="project" value="UniProtKB-ARBA"/>
</dbReference>
<organism evidence="5 6">
    <name type="scientific">Panicum virgatum</name>
    <name type="common">Blackwell switchgrass</name>
    <dbReference type="NCBI Taxonomy" id="38727"/>
    <lineage>
        <taxon>Eukaryota</taxon>
        <taxon>Viridiplantae</taxon>
        <taxon>Streptophyta</taxon>
        <taxon>Embryophyta</taxon>
        <taxon>Tracheophyta</taxon>
        <taxon>Spermatophyta</taxon>
        <taxon>Magnoliopsida</taxon>
        <taxon>Liliopsida</taxon>
        <taxon>Poales</taxon>
        <taxon>Poaceae</taxon>
        <taxon>PACMAD clade</taxon>
        <taxon>Panicoideae</taxon>
        <taxon>Panicodae</taxon>
        <taxon>Paniceae</taxon>
        <taxon>Panicinae</taxon>
        <taxon>Panicum</taxon>
        <taxon>Panicum sect. Hiantes</taxon>
    </lineage>
</organism>
<feature type="repeat" description="PPR" evidence="3">
    <location>
        <begin position="320"/>
        <end position="354"/>
    </location>
</feature>
<sequence>MRLMHRHSTMVRVGSKRQPRPRPRDSYDVVSLLQSHPDAGRLAQIHSHVVTSGLESDRFVAAGLVARWAVLADTFLWNVMLQGYARAGPSHAREAVALFARMHASTRATAAGNRYTYTFIVKACAAAGDDDAGRAGRAVHALAVGAGVDLDVFVGNALVAFYARCGDVAAARKVFDGVAAKDVVSWNSMVAGYAQNGHSDEAVALLRSMLRRGATCRPDHVTLVAALPACAASAATREGLWAHSYAVKKAFRVDDALASGLIATYAACGRLDTARAIFDRAPGRNQAVYSSMIQAYGSHGHGVEALNLFRLMLAKGIAPDGICFVSVLSACAHSGLVDDGLRVFGTMGDHGVERRQVHYACVIDLLGRAGQLSRALGFLAVRAAEHLLVLDAGNAGRYAAWAQMYDAGGRWDDASRVRRMMQDRGANKPLAISIIEEHMDAGSTRG</sequence>